<evidence type="ECO:0000313" key="3">
    <source>
        <dbReference type="EMBL" id="MBD2847550.1"/>
    </source>
</evidence>
<proteinExistence type="predicted"/>
<reference evidence="3" key="1">
    <citation type="submission" date="2020-09" db="EMBL/GenBank/DDBJ databases">
        <title>A novel bacterium of genus Paenibacillus, isolated from South China Sea.</title>
        <authorList>
            <person name="Huang H."/>
            <person name="Mo K."/>
            <person name="Hu Y."/>
        </authorList>
    </citation>
    <scope>NUCLEOTIDE SEQUENCE</scope>
    <source>
        <strain evidence="3">IB182496</strain>
    </source>
</reference>
<dbReference type="NCBIfam" id="NF037970">
    <property type="entry name" value="vanZ_1"/>
    <property type="match status" value="1"/>
</dbReference>
<gene>
    <name evidence="3" type="primary">vanZ</name>
    <name evidence="3" type="ORF">IDH44_20360</name>
</gene>
<evidence type="ECO:0000259" key="2">
    <source>
        <dbReference type="Pfam" id="PF04892"/>
    </source>
</evidence>
<dbReference type="Proteomes" id="UP000621560">
    <property type="component" value="Unassembled WGS sequence"/>
</dbReference>
<name>A0A927BXI4_9BACL</name>
<feature type="transmembrane region" description="Helical" evidence="1">
    <location>
        <begin position="124"/>
        <end position="140"/>
    </location>
</feature>
<organism evidence="3 4">
    <name type="scientific">Paenibacillus sabuli</name>
    <dbReference type="NCBI Taxonomy" id="2772509"/>
    <lineage>
        <taxon>Bacteria</taxon>
        <taxon>Bacillati</taxon>
        <taxon>Bacillota</taxon>
        <taxon>Bacilli</taxon>
        <taxon>Bacillales</taxon>
        <taxon>Paenibacillaceae</taxon>
        <taxon>Paenibacillus</taxon>
    </lineage>
</organism>
<dbReference type="InterPro" id="IPR006976">
    <property type="entry name" value="VanZ-like"/>
</dbReference>
<dbReference type="PIRSF" id="PIRSF019083">
    <property type="entry name" value="UCP019083_VanZ"/>
    <property type="match status" value="1"/>
</dbReference>
<dbReference type="Pfam" id="PF04892">
    <property type="entry name" value="VanZ"/>
    <property type="match status" value="1"/>
</dbReference>
<accession>A0A927BXI4</accession>
<dbReference type="AlphaFoldDB" id="A0A927BXI4"/>
<dbReference type="PANTHER" id="PTHR28008">
    <property type="entry name" value="DOMAIN PROTEIN, PUTATIVE (AFU_ORTHOLOGUE AFUA_3G10980)-RELATED"/>
    <property type="match status" value="1"/>
</dbReference>
<evidence type="ECO:0000256" key="1">
    <source>
        <dbReference type="SAM" id="Phobius"/>
    </source>
</evidence>
<sequence>MRTSLKWLLVVLAMGLIFMLSHQPASTSRELSDGFSRAIASVLGWVAPDASWDTRSLNHIVRKNAHFFIYLGMGFVAMLALRSLRIRLWRSAGLALLLCVLYAVADEVHQMFVPGRGAQVRDVLIDSAGASLGVGLYALGSRLRRRRGPKDAPDSGNR</sequence>
<dbReference type="RefSeq" id="WP_190920660.1">
    <property type="nucleotide sequence ID" value="NZ_JACXIZ010000041.1"/>
</dbReference>
<keyword evidence="1" id="KW-0472">Membrane</keyword>
<comment type="caution">
    <text evidence="3">The sequence shown here is derived from an EMBL/GenBank/DDBJ whole genome shotgun (WGS) entry which is preliminary data.</text>
</comment>
<feature type="transmembrane region" description="Helical" evidence="1">
    <location>
        <begin position="65"/>
        <end position="81"/>
    </location>
</feature>
<keyword evidence="4" id="KW-1185">Reference proteome</keyword>
<evidence type="ECO:0000313" key="4">
    <source>
        <dbReference type="Proteomes" id="UP000621560"/>
    </source>
</evidence>
<dbReference type="InterPro" id="IPR016747">
    <property type="entry name" value="Phosphotransbutyrylase"/>
</dbReference>
<keyword evidence="1" id="KW-0812">Transmembrane</keyword>
<protein>
    <submittedName>
        <fullName evidence="3">VanZ family protein</fullName>
    </submittedName>
</protein>
<keyword evidence="1" id="KW-1133">Transmembrane helix</keyword>
<feature type="transmembrane region" description="Helical" evidence="1">
    <location>
        <begin position="88"/>
        <end position="104"/>
    </location>
</feature>
<dbReference type="EMBL" id="JACXIZ010000041">
    <property type="protein sequence ID" value="MBD2847550.1"/>
    <property type="molecule type" value="Genomic_DNA"/>
</dbReference>
<dbReference type="PANTHER" id="PTHR28008:SF1">
    <property type="entry name" value="DOMAIN PROTEIN, PUTATIVE (AFU_ORTHOLOGUE AFUA_3G10980)-RELATED"/>
    <property type="match status" value="1"/>
</dbReference>
<feature type="domain" description="VanZ-like" evidence="2">
    <location>
        <begin position="7"/>
        <end position="139"/>
    </location>
</feature>